<evidence type="ECO:0000313" key="2">
    <source>
        <dbReference type="EMBL" id="MBA9027203.1"/>
    </source>
</evidence>
<evidence type="ECO:0000256" key="1">
    <source>
        <dbReference type="SAM" id="MobiDB-lite"/>
    </source>
</evidence>
<dbReference type="InterPro" id="IPR029068">
    <property type="entry name" value="Glyas_Bleomycin-R_OHBP_Dase"/>
</dbReference>
<dbReference type="InterPro" id="IPR052537">
    <property type="entry name" value="Extradiol_RC_dioxygenase"/>
</dbReference>
<reference evidence="2 3" key="1">
    <citation type="submission" date="2020-08" db="EMBL/GenBank/DDBJ databases">
        <title>Genomic Encyclopedia of Type Strains, Phase IV (KMG-IV): sequencing the most valuable type-strain genomes for metagenomic binning, comparative biology and taxonomic classification.</title>
        <authorList>
            <person name="Goeker M."/>
        </authorList>
    </citation>
    <scope>NUCLEOTIDE SEQUENCE [LARGE SCALE GENOMIC DNA]</scope>
    <source>
        <strain evidence="2 3">DSM 105481</strain>
    </source>
</reference>
<keyword evidence="3" id="KW-1185">Reference proteome</keyword>
<feature type="compositionally biased region" description="Basic and acidic residues" evidence="1">
    <location>
        <begin position="29"/>
        <end position="38"/>
    </location>
</feature>
<dbReference type="PANTHER" id="PTHR36110">
    <property type="entry name" value="RING-CLEAVING DIOXYGENASE MHQE-RELATED"/>
    <property type="match status" value="1"/>
</dbReference>
<dbReference type="EMBL" id="JACJHX010000006">
    <property type="protein sequence ID" value="MBA9027203.1"/>
    <property type="molecule type" value="Genomic_DNA"/>
</dbReference>
<organism evidence="2 3">
    <name type="scientific">Peribacillus huizhouensis</name>
    <dbReference type="NCBI Taxonomy" id="1501239"/>
    <lineage>
        <taxon>Bacteria</taxon>
        <taxon>Bacillati</taxon>
        <taxon>Bacillota</taxon>
        <taxon>Bacilli</taxon>
        <taxon>Bacillales</taxon>
        <taxon>Bacillaceae</taxon>
        <taxon>Peribacillus</taxon>
    </lineage>
</organism>
<dbReference type="PANTHER" id="PTHR36110:SF4">
    <property type="entry name" value="RING-CLEAVING DIOXYGENASE MHQA-RELATED"/>
    <property type="match status" value="1"/>
</dbReference>
<protein>
    <submittedName>
        <fullName evidence="2">Uncharacterized protein</fullName>
    </submittedName>
</protein>
<proteinExistence type="predicted"/>
<comment type="caution">
    <text evidence="2">The sequence shown here is derived from an EMBL/GenBank/DDBJ whole genome shotgun (WGS) entry which is preliminary data.</text>
</comment>
<evidence type="ECO:0000313" key="3">
    <source>
        <dbReference type="Proteomes" id="UP000626697"/>
    </source>
</evidence>
<dbReference type="Gene3D" id="3.10.180.10">
    <property type="entry name" value="2,3-Dihydroxybiphenyl 1,2-Dioxygenase, domain 1"/>
    <property type="match status" value="1"/>
</dbReference>
<sequence length="38" mass="4263">MSTNTPGFATAEPMETMGENLELPPFLEPNRKEIEVKL</sequence>
<gene>
    <name evidence="2" type="ORF">HNP81_002493</name>
</gene>
<feature type="region of interest" description="Disordered" evidence="1">
    <location>
        <begin position="1"/>
        <end position="38"/>
    </location>
</feature>
<dbReference type="Proteomes" id="UP000626697">
    <property type="component" value="Unassembled WGS sequence"/>
</dbReference>
<name>A0ABR6CQ92_9BACI</name>
<accession>A0ABR6CQ92</accession>